<gene>
    <name evidence="3" type="primary">ugpQ</name>
    <name evidence="2" type="ORF">H9Q64_09785</name>
    <name evidence="3" type="ORF">NCTC13379_01680</name>
    <name evidence="5" type="ORF">P0083_10320</name>
    <name evidence="4" type="ORF">P0D81_06975</name>
</gene>
<evidence type="ECO:0000313" key="3">
    <source>
        <dbReference type="EMBL" id="STP65574.1"/>
    </source>
</evidence>
<dbReference type="GO" id="GO:0006629">
    <property type="term" value="P:lipid metabolic process"/>
    <property type="evidence" value="ECO:0007669"/>
    <property type="project" value="InterPro"/>
</dbReference>
<evidence type="ECO:0000313" key="9">
    <source>
        <dbReference type="Proteomes" id="UP001222182"/>
    </source>
</evidence>
<evidence type="ECO:0000313" key="8">
    <source>
        <dbReference type="Proteomes" id="UP001221642"/>
    </source>
</evidence>
<dbReference type="EMBL" id="UGIX01000001">
    <property type="protein sequence ID" value="STP65574.1"/>
    <property type="molecule type" value="Genomic_DNA"/>
</dbReference>
<dbReference type="EMBL" id="CP060804">
    <property type="protein sequence ID" value="QNP36762.1"/>
    <property type="molecule type" value="Genomic_DNA"/>
</dbReference>
<keyword evidence="3" id="KW-0378">Hydrolase</keyword>
<dbReference type="Pfam" id="PF03009">
    <property type="entry name" value="GDPD"/>
    <property type="match status" value="1"/>
</dbReference>
<proteinExistence type="predicted"/>
<dbReference type="InterPro" id="IPR017946">
    <property type="entry name" value="PLC-like_Pdiesterase_TIM-brl"/>
</dbReference>
<name>A0A7H0FL46_ENTFL</name>
<dbReference type="EC" id="3.1.4.46" evidence="3"/>
<organism evidence="2 7">
    <name type="scientific">Enterococcus faecalis</name>
    <name type="common">Streptococcus faecalis</name>
    <dbReference type="NCBI Taxonomy" id="1351"/>
    <lineage>
        <taxon>Bacteria</taxon>
        <taxon>Bacillati</taxon>
        <taxon>Bacillota</taxon>
        <taxon>Bacilli</taxon>
        <taxon>Lactobacillales</taxon>
        <taxon>Enterococcaceae</taxon>
        <taxon>Enterococcus</taxon>
    </lineage>
</organism>
<reference evidence="4 8" key="3">
    <citation type="submission" date="2023-02" db="EMBL/GenBank/DDBJ databases">
        <title>Results of the 2020 Genomic Proficiency Test for the network of European Union Reference Laboratory for Antimicrobial Resistance assessing whole genome sequencing capacities.</title>
        <authorList>
            <person name="Hoffmann M."/>
            <person name="Luo Y."/>
            <person name="Sorensen L.H."/>
            <person name="Pedersen S.K."/>
            <person name="Hendriksen R.S."/>
        </authorList>
    </citation>
    <scope>NUCLEOTIDE SEQUENCE [LARGE SCALE GENOMIC DNA]</scope>
    <source>
        <strain evidence="4 8">GENOMIC22-006</strain>
    </source>
</reference>
<dbReference type="CDD" id="cd08563">
    <property type="entry name" value="GDPD_TtGDE_like"/>
    <property type="match status" value="1"/>
</dbReference>
<dbReference type="EMBL" id="CP119528">
    <property type="protein sequence ID" value="WER41721.1"/>
    <property type="molecule type" value="Genomic_DNA"/>
</dbReference>
<evidence type="ECO:0000313" key="5">
    <source>
        <dbReference type="EMBL" id="WER41721.1"/>
    </source>
</evidence>
<dbReference type="GO" id="GO:0008889">
    <property type="term" value="F:glycerophosphodiester phosphodiesterase activity"/>
    <property type="evidence" value="ECO:0007669"/>
    <property type="project" value="UniProtKB-EC"/>
</dbReference>
<evidence type="ECO:0000313" key="4">
    <source>
        <dbReference type="EMBL" id="WEH23760.1"/>
    </source>
</evidence>
<dbReference type="Gene3D" id="3.20.20.190">
    <property type="entry name" value="Phosphatidylinositol (PI) phosphodiesterase"/>
    <property type="match status" value="1"/>
</dbReference>
<accession>A0A7H0FL46</accession>
<dbReference type="EMBL" id="CP119159">
    <property type="protein sequence ID" value="WEH23760.1"/>
    <property type="molecule type" value="Genomic_DNA"/>
</dbReference>
<evidence type="ECO:0000313" key="2">
    <source>
        <dbReference type="EMBL" id="QNP36762.1"/>
    </source>
</evidence>
<dbReference type="Proteomes" id="UP000516122">
    <property type="component" value="Chromosome"/>
</dbReference>
<dbReference type="Proteomes" id="UP001221642">
    <property type="component" value="Chromosome"/>
</dbReference>
<dbReference type="SUPFAM" id="SSF51695">
    <property type="entry name" value="PLC-like phosphodiesterases"/>
    <property type="match status" value="1"/>
</dbReference>
<feature type="domain" description="GP-PDE" evidence="1">
    <location>
        <begin position="2"/>
        <end position="239"/>
    </location>
</feature>
<evidence type="ECO:0000313" key="7">
    <source>
        <dbReference type="Proteomes" id="UP000516122"/>
    </source>
</evidence>
<dbReference type="InterPro" id="IPR030395">
    <property type="entry name" value="GP_PDE_dom"/>
</dbReference>
<reference evidence="2 7" key="2">
    <citation type="submission" date="2020-08" db="EMBL/GenBank/DDBJ databases">
        <title>Enterococcus faecalis SF28073 genome assembly.</title>
        <authorList>
            <person name="Duerkop B.A."/>
            <person name="Johnson C.N."/>
        </authorList>
    </citation>
    <scope>NUCLEOTIDE SEQUENCE [LARGE SCALE GENOMIC DNA]</scope>
    <source>
        <strain evidence="2 7">SF28073</strain>
    </source>
</reference>
<evidence type="ECO:0000313" key="6">
    <source>
        <dbReference type="Proteomes" id="UP000254396"/>
    </source>
</evidence>
<dbReference type="PROSITE" id="PS51704">
    <property type="entry name" value="GP_PDE"/>
    <property type="match status" value="1"/>
</dbReference>
<dbReference type="PANTHER" id="PTHR46211:SF1">
    <property type="entry name" value="GLYCEROPHOSPHODIESTER PHOSPHODIESTERASE, CYTOPLASMIC"/>
    <property type="match status" value="1"/>
</dbReference>
<protein>
    <submittedName>
        <fullName evidence="2">Glycerophosphodiester phosphodiesterase</fullName>
    </submittedName>
    <submittedName>
        <fullName evidence="3">Glycerophosphoryl diester phosphodiesterase</fullName>
        <ecNumber evidence="3">3.1.4.46</ecNumber>
    </submittedName>
</protein>
<dbReference type="RefSeq" id="WP_002379601.1">
    <property type="nucleotide sequence ID" value="NZ_AP031218.1"/>
</dbReference>
<dbReference type="Proteomes" id="UP001222182">
    <property type="component" value="Chromosome"/>
</dbReference>
<dbReference type="PANTHER" id="PTHR46211">
    <property type="entry name" value="GLYCEROPHOSPHORYL DIESTER PHOSPHODIESTERASE"/>
    <property type="match status" value="1"/>
</dbReference>
<reference evidence="5 9" key="4">
    <citation type="submission" date="2023-03" db="EMBL/GenBank/DDBJ databases">
        <title>Complete genome sequence of an Enterococcus faecalis urinary isolate.</title>
        <authorList>
            <person name="Brauer A.L."/>
            <person name="Armbruster C.E."/>
        </authorList>
    </citation>
    <scope>NUCLEOTIDE SEQUENCE [LARGE SCALE GENOMIC DNA]</scope>
    <source>
        <strain evidence="5 9">3143</strain>
    </source>
</reference>
<dbReference type="Proteomes" id="UP000254396">
    <property type="component" value="Unassembled WGS sequence"/>
</dbReference>
<evidence type="ECO:0000259" key="1">
    <source>
        <dbReference type="PROSITE" id="PS51704"/>
    </source>
</evidence>
<sequence>MTDIIAHRGSKGTHPENTCIAFREAVRVGAEGIELDVHLSKDGYLIVMHDETVDRTTDGHGEIQQLTLNELKQLDAGSWFQKNPSVQCVPTLEDVLNCLVEEQFNGFLNIELKTDIIHYEGIEKKIVQQMKQKNWPFRYLYSSFYFPSLVKLKKADPKTEIAFIYESAEDLSQAGPAFALVDSLHPKMSWVLAHEKELITIGKPLRPWTVNRMEEMENCFQLKLAGVHTDFPEEAKFARQNWQEEGET</sequence>
<reference evidence="3 6" key="1">
    <citation type="submission" date="2018-06" db="EMBL/GenBank/DDBJ databases">
        <authorList>
            <consortium name="Pathogen Informatics"/>
            <person name="Doyle S."/>
        </authorList>
    </citation>
    <scope>NUCLEOTIDE SEQUENCE [LARGE SCALE GENOMIC DNA]</scope>
    <source>
        <strain evidence="3 6">NCTC13379</strain>
    </source>
</reference>
<dbReference type="AlphaFoldDB" id="A0A7H0FL46"/>